<dbReference type="PANTHER" id="PTHR10161:SF14">
    <property type="entry name" value="TARTRATE-RESISTANT ACID PHOSPHATASE TYPE 5"/>
    <property type="match status" value="1"/>
</dbReference>
<dbReference type="PANTHER" id="PTHR10161">
    <property type="entry name" value="TARTRATE-RESISTANT ACID PHOSPHATASE TYPE 5"/>
    <property type="match status" value="1"/>
</dbReference>
<reference evidence="5" key="1">
    <citation type="submission" date="2022-11" db="EMBL/GenBank/DDBJ databases">
        <authorList>
            <person name="Morgan W.R."/>
            <person name="Tartar A."/>
        </authorList>
    </citation>
    <scope>NUCLEOTIDE SEQUENCE</scope>
    <source>
        <strain evidence="5">ARSEF 373</strain>
    </source>
</reference>
<keyword evidence="2" id="KW-0378">Hydrolase</keyword>
<dbReference type="GO" id="GO:0016787">
    <property type="term" value="F:hydrolase activity"/>
    <property type="evidence" value="ECO:0007669"/>
    <property type="project" value="UniProtKB-KW"/>
</dbReference>
<dbReference type="InterPro" id="IPR051558">
    <property type="entry name" value="Metallophosphoesterase_PAP"/>
</dbReference>
<evidence type="ECO:0000256" key="2">
    <source>
        <dbReference type="ARBA" id="ARBA00022801"/>
    </source>
</evidence>
<dbReference type="AlphaFoldDB" id="A0AAV2Z9F1"/>
<dbReference type="Proteomes" id="UP001146120">
    <property type="component" value="Unassembled WGS sequence"/>
</dbReference>
<organism evidence="5 6">
    <name type="scientific">Lagenidium giganteum</name>
    <dbReference type="NCBI Taxonomy" id="4803"/>
    <lineage>
        <taxon>Eukaryota</taxon>
        <taxon>Sar</taxon>
        <taxon>Stramenopiles</taxon>
        <taxon>Oomycota</taxon>
        <taxon>Peronosporomycetes</taxon>
        <taxon>Pythiales</taxon>
        <taxon>Pythiaceae</taxon>
    </lineage>
</organism>
<dbReference type="InterPro" id="IPR004843">
    <property type="entry name" value="Calcineurin-like_PHP"/>
</dbReference>
<proteinExistence type="predicted"/>
<evidence type="ECO:0000256" key="1">
    <source>
        <dbReference type="ARBA" id="ARBA00022729"/>
    </source>
</evidence>
<dbReference type="EMBL" id="DAKRPA010000012">
    <property type="protein sequence ID" value="DBA04063.1"/>
    <property type="molecule type" value="Genomic_DNA"/>
</dbReference>
<name>A0AAV2Z9F1_9STRA</name>
<gene>
    <name evidence="5" type="ORF">N0F65_009410</name>
</gene>
<keyword evidence="1 3" id="KW-0732">Signal</keyword>
<dbReference type="Gene3D" id="3.60.21.10">
    <property type="match status" value="2"/>
</dbReference>
<comment type="caution">
    <text evidence="5">The sequence shown here is derived from an EMBL/GenBank/DDBJ whole genome shotgun (WGS) entry which is preliminary data.</text>
</comment>
<feature type="chain" id="PRO_5043887006" description="Calcineurin-like phosphoesterase domain-containing protein" evidence="3">
    <location>
        <begin position="20"/>
        <end position="325"/>
    </location>
</feature>
<evidence type="ECO:0000259" key="4">
    <source>
        <dbReference type="Pfam" id="PF00149"/>
    </source>
</evidence>
<protein>
    <recommendedName>
        <fullName evidence="4">Calcineurin-like phosphoesterase domain-containing protein</fullName>
    </recommendedName>
</protein>
<feature type="signal peptide" evidence="3">
    <location>
        <begin position="1"/>
        <end position="19"/>
    </location>
</feature>
<dbReference type="InterPro" id="IPR029052">
    <property type="entry name" value="Metallo-depent_PP-like"/>
</dbReference>
<reference evidence="5" key="2">
    <citation type="journal article" date="2023" name="Microbiol Resour">
        <title>Decontamination and Annotation of the Draft Genome Sequence of the Oomycete Lagenidium giganteum ARSEF 373.</title>
        <authorList>
            <person name="Morgan W.R."/>
            <person name="Tartar A."/>
        </authorList>
    </citation>
    <scope>NUCLEOTIDE SEQUENCE</scope>
    <source>
        <strain evidence="5">ARSEF 373</strain>
    </source>
</reference>
<keyword evidence="6" id="KW-1185">Reference proteome</keyword>
<evidence type="ECO:0000313" key="5">
    <source>
        <dbReference type="EMBL" id="DBA04063.1"/>
    </source>
</evidence>
<dbReference type="Pfam" id="PF00149">
    <property type="entry name" value="Metallophos"/>
    <property type="match status" value="1"/>
</dbReference>
<feature type="domain" description="Calcineurin-like phosphoesterase" evidence="4">
    <location>
        <begin position="84"/>
        <end position="247"/>
    </location>
</feature>
<evidence type="ECO:0000313" key="6">
    <source>
        <dbReference type="Proteomes" id="UP001146120"/>
    </source>
</evidence>
<evidence type="ECO:0000256" key="3">
    <source>
        <dbReference type="SAM" id="SignalP"/>
    </source>
</evidence>
<dbReference type="SUPFAM" id="SSF56300">
    <property type="entry name" value="Metallo-dependent phosphatases"/>
    <property type="match status" value="1"/>
</dbReference>
<accession>A0AAV2Z9F1</accession>
<sequence length="325" mass="35713">MLTTSFLFWLAVILAAVTAVDEQTVTHLRGVDTAAVVGTVAPAAEAPVVEEQTATSQSPTSASTCQLTHGQAKRLLLNCQSDRIRFVGIGDWGEAKETSGVRAVRDGLLRDAPNADFILSVGDNFYDNGVKSVNDPQWQKTWVERFGIGSKLNVPWISILGNHDHKGSTQAQVDYAKGSQPGSKYWVMPDRMFSIDTTANGHQMRVIATDTEKLGERGDNSDAKILQLNSILQSSKVKAYFGGHEHDMQVLQSGNLDYFMFGGGGRSIQTGKTPPGTKAKTLFYALRYGYAIFDLDVAQRQLSVTYKMFNLNGSRAEERTFTRQY</sequence>